<comment type="subcellular location">
    <subcellularLocation>
        <location evidence="1">Membrane</location>
        <topology evidence="1">Multi-pass membrane protein</topology>
    </subcellularLocation>
</comment>
<keyword evidence="9" id="KW-1185">Reference proteome</keyword>
<keyword evidence="2" id="KW-0813">Transport</keyword>
<dbReference type="eggNOG" id="COG0477">
    <property type="taxonomic scope" value="Bacteria"/>
</dbReference>
<dbReference type="PANTHER" id="PTHR23505">
    <property type="entry name" value="SPINSTER"/>
    <property type="match status" value="1"/>
</dbReference>
<keyword evidence="5 6" id="KW-0472">Membrane</keyword>
<feature type="transmembrane region" description="Helical" evidence="6">
    <location>
        <begin position="137"/>
        <end position="158"/>
    </location>
</feature>
<evidence type="ECO:0000256" key="5">
    <source>
        <dbReference type="ARBA" id="ARBA00023136"/>
    </source>
</evidence>
<feature type="transmembrane region" description="Helical" evidence="6">
    <location>
        <begin position="6"/>
        <end position="24"/>
    </location>
</feature>
<dbReference type="CDD" id="cd17328">
    <property type="entry name" value="MFS_spinster_like"/>
    <property type="match status" value="1"/>
</dbReference>
<dbReference type="GO" id="GO:0016020">
    <property type="term" value="C:membrane"/>
    <property type="evidence" value="ECO:0007669"/>
    <property type="project" value="UniProtKB-SubCell"/>
</dbReference>
<feature type="domain" description="Major facilitator superfamily (MFS) profile" evidence="7">
    <location>
        <begin position="11"/>
        <end position="422"/>
    </location>
</feature>
<accession>A0A059FNC5</accession>
<dbReference type="Gene3D" id="1.20.1250.20">
    <property type="entry name" value="MFS general substrate transporter like domains"/>
    <property type="match status" value="1"/>
</dbReference>
<comment type="caution">
    <text evidence="8">The sequence shown here is derived from an EMBL/GenBank/DDBJ whole genome shotgun (WGS) entry which is preliminary data.</text>
</comment>
<keyword evidence="3 6" id="KW-0812">Transmembrane</keyword>
<reference evidence="8 9" key="1">
    <citation type="journal article" date="2014" name="Antonie Van Leeuwenhoek">
        <title>Hyphomonas beringensis sp. nov. and Hyphomonas chukchiensis sp. nov., isolated from surface seawater of the Bering Sea and Chukchi Sea.</title>
        <authorList>
            <person name="Li C."/>
            <person name="Lai Q."/>
            <person name="Li G."/>
            <person name="Dong C."/>
            <person name="Wang J."/>
            <person name="Liao Y."/>
            <person name="Shao Z."/>
        </authorList>
    </citation>
    <scope>NUCLEOTIDE SEQUENCE [LARGE SCALE GENOMIC DNA]</scope>
    <source>
        <strain evidence="8 9">MHS-2</strain>
    </source>
</reference>
<evidence type="ECO:0000259" key="7">
    <source>
        <dbReference type="PROSITE" id="PS50850"/>
    </source>
</evidence>
<evidence type="ECO:0000313" key="8">
    <source>
        <dbReference type="EMBL" id="KCZ92139.1"/>
    </source>
</evidence>
<evidence type="ECO:0000256" key="2">
    <source>
        <dbReference type="ARBA" id="ARBA00022448"/>
    </source>
</evidence>
<dbReference type="PROSITE" id="PS50850">
    <property type="entry name" value="MFS"/>
    <property type="match status" value="1"/>
</dbReference>
<dbReference type="PANTHER" id="PTHR23505:SF79">
    <property type="entry name" value="PROTEIN SPINSTER"/>
    <property type="match status" value="1"/>
</dbReference>
<feature type="transmembrane region" description="Helical" evidence="6">
    <location>
        <begin position="45"/>
        <end position="66"/>
    </location>
</feature>
<dbReference type="GO" id="GO:0022857">
    <property type="term" value="F:transmembrane transporter activity"/>
    <property type="evidence" value="ECO:0007669"/>
    <property type="project" value="InterPro"/>
</dbReference>
<feature type="transmembrane region" description="Helical" evidence="6">
    <location>
        <begin position="261"/>
        <end position="283"/>
    </location>
</feature>
<keyword evidence="4 6" id="KW-1133">Transmembrane helix</keyword>
<evidence type="ECO:0000256" key="3">
    <source>
        <dbReference type="ARBA" id="ARBA00022692"/>
    </source>
</evidence>
<feature type="transmembrane region" description="Helical" evidence="6">
    <location>
        <begin position="322"/>
        <end position="340"/>
    </location>
</feature>
<dbReference type="InterPro" id="IPR044770">
    <property type="entry name" value="MFS_spinster-like"/>
</dbReference>
<organism evidence="8 9">
    <name type="scientific">Hyphomonas johnsonii MHS-2</name>
    <dbReference type="NCBI Taxonomy" id="1280950"/>
    <lineage>
        <taxon>Bacteria</taxon>
        <taxon>Pseudomonadati</taxon>
        <taxon>Pseudomonadota</taxon>
        <taxon>Alphaproteobacteria</taxon>
        <taxon>Hyphomonadales</taxon>
        <taxon>Hyphomonadaceae</taxon>
        <taxon>Hyphomonas</taxon>
    </lineage>
</organism>
<evidence type="ECO:0000256" key="4">
    <source>
        <dbReference type="ARBA" id="ARBA00022989"/>
    </source>
</evidence>
<feature type="transmembrane region" description="Helical" evidence="6">
    <location>
        <begin position="395"/>
        <end position="417"/>
    </location>
</feature>
<evidence type="ECO:0000256" key="6">
    <source>
        <dbReference type="SAM" id="Phobius"/>
    </source>
</evidence>
<proteinExistence type="predicted"/>
<dbReference type="EMBL" id="ARYK01000004">
    <property type="protein sequence ID" value="KCZ92139.1"/>
    <property type="molecule type" value="Genomic_DNA"/>
</dbReference>
<dbReference type="SUPFAM" id="SSF103473">
    <property type="entry name" value="MFS general substrate transporter"/>
    <property type="match status" value="1"/>
</dbReference>
<protein>
    <submittedName>
        <fullName evidence="8">Major facilitator family transporter</fullName>
    </submittedName>
</protein>
<dbReference type="Pfam" id="PF07690">
    <property type="entry name" value="MFS_1"/>
    <property type="match status" value="1"/>
</dbReference>
<dbReference type="Proteomes" id="UP000025171">
    <property type="component" value="Unassembled WGS sequence"/>
</dbReference>
<evidence type="ECO:0000256" key="1">
    <source>
        <dbReference type="ARBA" id="ARBA00004141"/>
    </source>
</evidence>
<dbReference type="PATRIC" id="fig|1280950.3.peg.1780"/>
<sequence>MSGKGTYRTWMLGLLAAAYALNLLDRQIINIVAEPLKRDLGLSDAQLGAVTGLSFALLYSVVAVPIARVADRGNRVRVIGIAVLVWSAFTAASGAATNFVQLLAMRVGVGVGEAGCGPPSQSLIADEFPPEKRSSALAIFWLGAPVGAALGLVAGGLLVSQIGWRWTVVAAGVPGLLVGALVLRTLRDPRLSRREAPPAPPPLKTVLGRLLSRRPFVLVMLGCGLLSFTNYASMAFAASFYLRVHKAQLETLSTSLGLEPIAIIGLGLGLLGGAGGAIGAIVGGQLGNRLGSIDARWLVFISAIGSALCAAGYFAMFSVPDVRASLCIFFIAGFFSNLWAGPGTLALQRLAEAPTRATALAINLFVSSAIGLGLGPFLIGILSDHFAAIQGEADGLRTALLCAPLAGLLSAACYFAASIGLRRQISLAEKGETE</sequence>
<feature type="transmembrane region" description="Helical" evidence="6">
    <location>
        <begin position="360"/>
        <end position="383"/>
    </location>
</feature>
<feature type="transmembrane region" description="Helical" evidence="6">
    <location>
        <begin position="216"/>
        <end position="241"/>
    </location>
</feature>
<name>A0A059FNC5_9PROT</name>
<dbReference type="InterPro" id="IPR036259">
    <property type="entry name" value="MFS_trans_sf"/>
</dbReference>
<dbReference type="AlphaFoldDB" id="A0A059FNC5"/>
<feature type="transmembrane region" description="Helical" evidence="6">
    <location>
        <begin position="78"/>
        <end position="100"/>
    </location>
</feature>
<dbReference type="STRING" id="1280950.HJO_08894"/>
<gene>
    <name evidence="8" type="ORF">HJO_08894</name>
</gene>
<evidence type="ECO:0000313" key="9">
    <source>
        <dbReference type="Proteomes" id="UP000025171"/>
    </source>
</evidence>
<dbReference type="InterPro" id="IPR020846">
    <property type="entry name" value="MFS_dom"/>
</dbReference>
<dbReference type="OrthoDB" id="7473300at2"/>
<feature type="transmembrane region" description="Helical" evidence="6">
    <location>
        <begin position="295"/>
        <end position="316"/>
    </location>
</feature>
<dbReference type="InterPro" id="IPR011701">
    <property type="entry name" value="MFS"/>
</dbReference>